<evidence type="ECO:0000256" key="3">
    <source>
        <dbReference type="ARBA" id="ARBA00023163"/>
    </source>
</evidence>
<keyword evidence="2" id="KW-0238">DNA-binding</keyword>
<organism evidence="5 6">
    <name type="scientific">Microbacterium hatanonis</name>
    <dbReference type="NCBI Taxonomy" id="404366"/>
    <lineage>
        <taxon>Bacteria</taxon>
        <taxon>Bacillati</taxon>
        <taxon>Actinomycetota</taxon>
        <taxon>Actinomycetes</taxon>
        <taxon>Micrococcales</taxon>
        <taxon>Microbacteriaceae</taxon>
        <taxon>Microbacterium</taxon>
    </lineage>
</organism>
<dbReference type="OrthoDB" id="241790at2"/>
<dbReference type="PANTHER" id="PTHR46796">
    <property type="entry name" value="HTH-TYPE TRANSCRIPTIONAL ACTIVATOR RHAS-RELATED"/>
    <property type="match status" value="1"/>
</dbReference>
<evidence type="ECO:0000256" key="1">
    <source>
        <dbReference type="ARBA" id="ARBA00023015"/>
    </source>
</evidence>
<dbReference type="PROSITE" id="PS00041">
    <property type="entry name" value="HTH_ARAC_FAMILY_1"/>
    <property type="match status" value="1"/>
</dbReference>
<feature type="domain" description="HTH araC/xylS-type" evidence="4">
    <location>
        <begin position="205"/>
        <end position="303"/>
    </location>
</feature>
<proteinExistence type="predicted"/>
<evidence type="ECO:0000313" key="6">
    <source>
        <dbReference type="Proteomes" id="UP000321034"/>
    </source>
</evidence>
<dbReference type="Gene3D" id="1.10.10.60">
    <property type="entry name" value="Homeodomain-like"/>
    <property type="match status" value="2"/>
</dbReference>
<dbReference type="GO" id="GO:0043565">
    <property type="term" value="F:sequence-specific DNA binding"/>
    <property type="evidence" value="ECO:0007669"/>
    <property type="project" value="InterPro"/>
</dbReference>
<dbReference type="EMBL" id="VRSV01000001">
    <property type="protein sequence ID" value="TXK12846.1"/>
    <property type="molecule type" value="Genomic_DNA"/>
</dbReference>
<dbReference type="InterPro" id="IPR009057">
    <property type="entry name" value="Homeodomain-like_sf"/>
</dbReference>
<dbReference type="InterPro" id="IPR032783">
    <property type="entry name" value="AraC_lig"/>
</dbReference>
<dbReference type="GO" id="GO:0003700">
    <property type="term" value="F:DNA-binding transcription factor activity"/>
    <property type="evidence" value="ECO:0007669"/>
    <property type="project" value="InterPro"/>
</dbReference>
<dbReference type="SMART" id="SM00342">
    <property type="entry name" value="HTH_ARAC"/>
    <property type="match status" value="1"/>
</dbReference>
<keyword evidence="1" id="KW-0805">Transcription regulation</keyword>
<keyword evidence="6" id="KW-1185">Reference proteome</keyword>
<evidence type="ECO:0000259" key="4">
    <source>
        <dbReference type="PROSITE" id="PS01124"/>
    </source>
</evidence>
<dbReference type="Proteomes" id="UP000321034">
    <property type="component" value="Unassembled WGS sequence"/>
</dbReference>
<dbReference type="InterPro" id="IPR018060">
    <property type="entry name" value="HTH_AraC"/>
</dbReference>
<evidence type="ECO:0000256" key="2">
    <source>
        <dbReference type="ARBA" id="ARBA00023125"/>
    </source>
</evidence>
<dbReference type="PANTHER" id="PTHR46796:SF13">
    <property type="entry name" value="HTH-TYPE TRANSCRIPTIONAL ACTIVATOR RHAS"/>
    <property type="match status" value="1"/>
</dbReference>
<protein>
    <submittedName>
        <fullName evidence="5">AraC family transcriptional regulator</fullName>
    </submittedName>
</protein>
<dbReference type="RefSeq" id="WP_147893552.1">
    <property type="nucleotide sequence ID" value="NZ_BAAANR010000001.1"/>
</dbReference>
<dbReference type="InterPro" id="IPR018062">
    <property type="entry name" value="HTH_AraC-typ_CS"/>
</dbReference>
<reference evidence="5 6" key="1">
    <citation type="submission" date="2019-08" db="EMBL/GenBank/DDBJ databases">
        <authorList>
            <person name="Dong K."/>
        </authorList>
    </citation>
    <scope>NUCLEOTIDE SEQUENCE [LARGE SCALE GENOMIC DNA]</scope>
    <source>
        <strain evidence="5 6">JCM14558</strain>
    </source>
</reference>
<comment type="caution">
    <text evidence="5">The sequence shown here is derived from an EMBL/GenBank/DDBJ whole genome shotgun (WGS) entry which is preliminary data.</text>
</comment>
<dbReference type="InterPro" id="IPR050204">
    <property type="entry name" value="AraC_XylS_family_regulators"/>
</dbReference>
<evidence type="ECO:0000313" key="5">
    <source>
        <dbReference type="EMBL" id="TXK12846.1"/>
    </source>
</evidence>
<gene>
    <name evidence="5" type="ORF">FVP77_05185</name>
</gene>
<dbReference type="AlphaFoldDB" id="A0A5C8I230"/>
<dbReference type="PROSITE" id="PS01124">
    <property type="entry name" value="HTH_ARAC_FAMILY_2"/>
    <property type="match status" value="1"/>
</dbReference>
<sequence>MDPLGYFLGGPRASRAFALVIDMAGSWGIDVQDEAALTVIAVLRGAARIDGTLIDDGDIAVVRGPNPYLVTDVDGSAASIEIGRDQLCRSLDGRDLRSEMRTGVRRWGNTAHGETTLLIGTYNRPRDIAGLVENALPRLLVVRGTVRTDPTVSMLAHEIAREDAAGQIVIDRLLDVLTVNTIRRWTESSDDRAHSWLTCDDPIVTAALACLHDRPEEPWTIEALARHATVSRATLASRFRAGVGQSPMAYLTNWRLTLARDLLHDPNQTIAAVGRTVGYTNAYAFSTAFKRETGVSPTDFRNSASKVTAQ</sequence>
<keyword evidence="3" id="KW-0804">Transcription</keyword>
<dbReference type="Pfam" id="PF12833">
    <property type="entry name" value="HTH_18"/>
    <property type="match status" value="1"/>
</dbReference>
<name>A0A5C8I230_9MICO</name>
<dbReference type="SUPFAM" id="SSF46689">
    <property type="entry name" value="Homeodomain-like"/>
    <property type="match status" value="2"/>
</dbReference>
<dbReference type="Pfam" id="PF12852">
    <property type="entry name" value="Cupin_6"/>
    <property type="match status" value="1"/>
</dbReference>
<accession>A0A5C8I230</accession>